<evidence type="ECO:0000313" key="4">
    <source>
        <dbReference type="EMBL" id="ACI98055.1"/>
    </source>
</evidence>
<evidence type="ECO:0000256" key="3">
    <source>
        <dbReference type="SAM" id="Phobius"/>
    </source>
</evidence>
<feature type="coiled-coil region" evidence="1">
    <location>
        <begin position="27"/>
        <end position="54"/>
    </location>
</feature>
<feature type="compositionally biased region" description="Low complexity" evidence="2">
    <location>
        <begin position="106"/>
        <end position="116"/>
    </location>
</feature>
<organism evidence="4 5">
    <name type="scientific">Rhodospirillum centenum (strain ATCC 51521 / SW)</name>
    <dbReference type="NCBI Taxonomy" id="414684"/>
    <lineage>
        <taxon>Bacteria</taxon>
        <taxon>Pseudomonadati</taxon>
        <taxon>Pseudomonadota</taxon>
        <taxon>Alphaproteobacteria</taxon>
        <taxon>Rhodospirillales</taxon>
        <taxon>Rhodospirillaceae</taxon>
        <taxon>Rhodospirillum</taxon>
    </lineage>
</organism>
<evidence type="ECO:0000256" key="1">
    <source>
        <dbReference type="SAM" id="Coils"/>
    </source>
</evidence>
<proteinExistence type="predicted"/>
<dbReference type="RefSeq" id="WP_012565847.1">
    <property type="nucleotide sequence ID" value="NC_011420.2"/>
</dbReference>
<keyword evidence="1" id="KW-0175">Coiled coil</keyword>
<evidence type="ECO:0000313" key="5">
    <source>
        <dbReference type="Proteomes" id="UP000001591"/>
    </source>
</evidence>
<dbReference type="EMBL" id="CP000613">
    <property type="protein sequence ID" value="ACI98055.1"/>
    <property type="molecule type" value="Genomic_DNA"/>
</dbReference>
<evidence type="ECO:0000256" key="2">
    <source>
        <dbReference type="SAM" id="MobiDB-lite"/>
    </source>
</evidence>
<protein>
    <submittedName>
        <fullName evidence="4">Protein TonB, putative</fullName>
    </submittedName>
</protein>
<dbReference type="HOGENOM" id="CLU_142253_0_0_5"/>
<dbReference type="OrthoDB" id="7165680at2"/>
<reference evidence="4 5" key="1">
    <citation type="journal article" date="2010" name="BMC Genomics">
        <title>Metabolic flexibility revealed in the genome of the cyst-forming alpha-1 proteobacterium Rhodospirillum centenum.</title>
        <authorList>
            <person name="Lu Y.K."/>
            <person name="Marden J."/>
            <person name="Han M."/>
            <person name="Swingley W.D."/>
            <person name="Mastrian S.D."/>
            <person name="Chowdhury S.R."/>
            <person name="Hao J."/>
            <person name="Helmy T."/>
            <person name="Kim S."/>
            <person name="Kurdoglu A.A."/>
            <person name="Matthies H.J."/>
            <person name="Rollo D."/>
            <person name="Stothard P."/>
            <person name="Blankenship R.E."/>
            <person name="Bauer C.E."/>
            <person name="Touchman J.W."/>
        </authorList>
    </citation>
    <scope>NUCLEOTIDE SEQUENCE [LARGE SCALE GENOMIC DNA]</scope>
    <source>
        <strain evidence="5">ATCC 51521 / SW</strain>
    </source>
</reference>
<accession>B6IRG9</accession>
<keyword evidence="3" id="KW-1133">Transmembrane helix</keyword>
<dbReference type="AlphaFoldDB" id="B6IRG9"/>
<dbReference type="STRING" id="414684.RC1_0620"/>
<gene>
    <name evidence="4" type="primary">tonB</name>
    <name evidence="4" type="ordered locus">RC1_0620</name>
</gene>
<dbReference type="KEGG" id="rce:RC1_0620"/>
<dbReference type="Proteomes" id="UP000001591">
    <property type="component" value="Chromosome"/>
</dbReference>
<dbReference type="eggNOG" id="COG5462">
    <property type="taxonomic scope" value="Bacteria"/>
</dbReference>
<keyword evidence="5" id="KW-1185">Reference proteome</keyword>
<keyword evidence="3" id="KW-0472">Membrane</keyword>
<name>B6IRG9_RHOCS</name>
<feature type="region of interest" description="Disordered" evidence="2">
    <location>
        <begin position="106"/>
        <end position="138"/>
    </location>
</feature>
<keyword evidence="3" id="KW-0812">Transmembrane</keyword>
<feature type="transmembrane region" description="Helical" evidence="3">
    <location>
        <begin position="6"/>
        <end position="23"/>
    </location>
</feature>
<sequence length="138" mass="15118">MIGKSTIVWIALASLASVILYQTSYRVQEQAEKLSSLNRQIVAEQEAIQVLRAEWAYLNDPTRLEALVAQHLLLQPTRAEQIVSLDALPEKQPELLATVTVPVPARKPGRAAAPAHSPRRDAPRPDAPVVLATYGAPR</sequence>